<evidence type="ECO:0008006" key="3">
    <source>
        <dbReference type="Google" id="ProtNLM"/>
    </source>
</evidence>
<reference evidence="2" key="1">
    <citation type="journal article" date="2019" name="Int. J. Syst. Evol. Microbiol.">
        <title>The Global Catalogue of Microorganisms (GCM) 10K type strain sequencing project: providing services to taxonomists for standard genome sequencing and annotation.</title>
        <authorList>
            <consortium name="The Broad Institute Genomics Platform"/>
            <consortium name="The Broad Institute Genome Sequencing Center for Infectious Disease"/>
            <person name="Wu L."/>
            <person name="Ma J."/>
        </authorList>
    </citation>
    <scope>NUCLEOTIDE SEQUENCE [LARGE SCALE GENOMIC DNA]</scope>
    <source>
        <strain evidence="2">JCM 14559</strain>
    </source>
</reference>
<evidence type="ECO:0000313" key="1">
    <source>
        <dbReference type="EMBL" id="GAA2102170.1"/>
    </source>
</evidence>
<dbReference type="InterPro" id="IPR011009">
    <property type="entry name" value="Kinase-like_dom_sf"/>
</dbReference>
<protein>
    <recommendedName>
        <fullName evidence="3">Aminoglycoside phosphotransferase</fullName>
    </recommendedName>
</protein>
<dbReference type="Proteomes" id="UP001500897">
    <property type="component" value="Unassembled WGS sequence"/>
</dbReference>
<organism evidence="1 2">
    <name type="scientific">Kitasatospora saccharophila</name>
    <dbReference type="NCBI Taxonomy" id="407973"/>
    <lineage>
        <taxon>Bacteria</taxon>
        <taxon>Bacillati</taxon>
        <taxon>Actinomycetota</taxon>
        <taxon>Actinomycetes</taxon>
        <taxon>Kitasatosporales</taxon>
        <taxon>Streptomycetaceae</taxon>
        <taxon>Kitasatospora</taxon>
    </lineage>
</organism>
<keyword evidence="2" id="KW-1185">Reference proteome</keyword>
<comment type="caution">
    <text evidence="1">The sequence shown here is derived from an EMBL/GenBank/DDBJ whole genome shotgun (WGS) entry which is preliminary data.</text>
</comment>
<dbReference type="EMBL" id="BAAANS010000023">
    <property type="protein sequence ID" value="GAA2102170.1"/>
    <property type="molecule type" value="Genomic_DNA"/>
</dbReference>
<name>A0ABP5IPN8_9ACTN</name>
<evidence type="ECO:0000313" key="2">
    <source>
        <dbReference type="Proteomes" id="UP001500897"/>
    </source>
</evidence>
<dbReference type="SUPFAM" id="SSF56112">
    <property type="entry name" value="Protein kinase-like (PK-like)"/>
    <property type="match status" value="1"/>
</dbReference>
<dbReference type="RefSeq" id="WP_344553299.1">
    <property type="nucleotide sequence ID" value="NZ_BAAANS010000023.1"/>
</dbReference>
<sequence>MYSVPEPEVADRMRRAHADVAVQFQAQAVGGAESWGWRGRTLSRLVLTPTGDGWLRLVCAPAEEAEGKLWEGPMAAELSMPADVPRPRLRRRMTWVDGEHGYLAELYDPVPNRTITVDGPVLRNEPDLDAAWWPGLAGALDLVAVVRTSRVAVRQEYLDRAMPRFLGASVNATVPAWSTAHGDLHWANLVAPSLSILDWEGWGVAPVGFDAAMLHTYSLLVPETAAQVRRHLGHVLDTPAGRFSELAVIAMLLQTVQRGDNLDLERSLRERASLLLGTAI</sequence>
<gene>
    <name evidence="1" type="ORF">GCM10009759_36500</name>
</gene>
<proteinExistence type="predicted"/>
<accession>A0ABP5IPN8</accession>